<accession>A0A385EDS3</accession>
<dbReference type="Proteomes" id="UP000259683">
    <property type="component" value="Segment"/>
</dbReference>
<dbReference type="EMBL" id="MH588547">
    <property type="protein sequence ID" value="AXQ70034.1"/>
    <property type="molecule type" value="Genomic_DNA"/>
</dbReference>
<reference evidence="1" key="1">
    <citation type="submission" date="2018-07" db="EMBL/GenBank/DDBJ databases">
        <authorList>
            <person name="Wilson K.M."/>
            <person name="Ely B."/>
        </authorList>
    </citation>
    <scope>NUCLEOTIDE SEQUENCE</scope>
</reference>
<reference evidence="1" key="2">
    <citation type="submission" date="2021-07" db="EMBL/GenBank/DDBJ databases">
        <title>Giant CbK-like Caulobacter bacteriophages have genetically divergent genomes.</title>
        <authorList>
            <person name="Wilson K."/>
            <person name="Ely B."/>
        </authorList>
    </citation>
    <scope>NUCLEOTIDE SEQUENCE</scope>
</reference>
<name>A0A385EDS3_9CAUD</name>
<protein>
    <submittedName>
        <fullName evidence="1">Uncharacterized protein</fullName>
    </submittedName>
</protein>
<gene>
    <name evidence="1" type="ORF">CcrSC_gp452</name>
</gene>
<proteinExistence type="predicted"/>
<keyword evidence="2" id="KW-1185">Reference proteome</keyword>
<sequence>MAKTLILEQAIERFPVLLLLAQGVGRWTRLRDTSIDESTLSVLVAEGVVEVGRYKPDQRVRGRVRTFRALALTAKGELLSAMLRDAFRERNLAWSYGPDDGIGRVAMRADWGQPKIEYVADGYLGRRRKVITARPDNHKTKMKKAAQQALAKWRLWQKAPT</sequence>
<organism evidence="1 2">
    <name type="scientific">Caulobacter phage CcrSC</name>
    <dbReference type="NCBI Taxonomy" id="2283272"/>
    <lineage>
        <taxon>Viruses</taxon>
        <taxon>Duplodnaviria</taxon>
        <taxon>Heunggongvirae</taxon>
        <taxon>Uroviricota</taxon>
        <taxon>Caudoviricetes</taxon>
        <taxon>Jeanschmidtviridae</taxon>
        <taxon>Bertelyvirus</taxon>
        <taxon>Bertelyvirus SC</taxon>
    </lineage>
</organism>
<evidence type="ECO:0000313" key="2">
    <source>
        <dbReference type="Proteomes" id="UP000259683"/>
    </source>
</evidence>
<evidence type="ECO:0000313" key="1">
    <source>
        <dbReference type="EMBL" id="AXQ70034.1"/>
    </source>
</evidence>